<dbReference type="SMART" id="SM00338">
    <property type="entry name" value="BRLZ"/>
    <property type="match status" value="1"/>
</dbReference>
<keyword evidence="3" id="KW-0804">Transcription</keyword>
<feature type="region of interest" description="Disordered" evidence="5">
    <location>
        <begin position="280"/>
        <end position="300"/>
    </location>
</feature>
<reference evidence="8" key="1">
    <citation type="submission" date="2025-08" db="UniProtKB">
        <authorList>
            <consortium name="RefSeq"/>
        </authorList>
    </citation>
    <scope>IDENTIFICATION</scope>
</reference>
<dbReference type="InterPro" id="IPR000837">
    <property type="entry name" value="AP-1"/>
</dbReference>
<evidence type="ECO:0000256" key="3">
    <source>
        <dbReference type="ARBA" id="ARBA00023163"/>
    </source>
</evidence>
<dbReference type="Proteomes" id="UP000694845">
    <property type="component" value="Unplaced"/>
</dbReference>
<dbReference type="GO" id="GO:0005634">
    <property type="term" value="C:nucleus"/>
    <property type="evidence" value="ECO:0007669"/>
    <property type="project" value="TreeGrafter"/>
</dbReference>
<feature type="region of interest" description="Disordered" evidence="5">
    <location>
        <begin position="99"/>
        <end position="161"/>
    </location>
</feature>
<dbReference type="Gene3D" id="1.20.5.170">
    <property type="match status" value="1"/>
</dbReference>
<dbReference type="Pfam" id="PF00170">
    <property type="entry name" value="bZIP_1"/>
    <property type="match status" value="1"/>
</dbReference>
<dbReference type="OrthoDB" id="10065720at2759"/>
<dbReference type="KEGG" id="aplc:110987047"/>
<dbReference type="RefSeq" id="XP_022105152.1">
    <property type="nucleotide sequence ID" value="XM_022249460.1"/>
</dbReference>
<accession>A0A8B7ZJF6</accession>
<feature type="compositionally biased region" description="Basic residues" evidence="5">
    <location>
        <begin position="113"/>
        <end position="123"/>
    </location>
</feature>
<evidence type="ECO:0000313" key="8">
    <source>
        <dbReference type="RefSeq" id="XP_022105152.1"/>
    </source>
</evidence>
<sequence>MYPNVTLPSKEGVTNLMKNLNDVLTTMSTGAIPADGEDYTASEDIMDISSYAPPMTTSHPMSTHQSAIPTSVITPTSLTSGWLPHLNNNIHGGNFVPPSVSSSSHGSITARHQGSRAVHHGRVRSSDLELLRMSPSTSRRRIRDEDLPPEERDKRRIRRERNKLAAAKCRQRRVDHTNSLIGETEDWEEKNATLEQEISKLHQQKEQLEFILEAHKAMCRQNKANKQTATTSTATSTSSLETPTTEVVTPTSVFNYTVGTTVHNGDASDNILSCGREAIKSESSNSDMSSPEANRTLIQL</sequence>
<protein>
    <submittedName>
        <fullName evidence="8">Fos-related antigen 1-like isoform X1</fullName>
    </submittedName>
</protein>
<keyword evidence="2" id="KW-0238">DNA-binding</keyword>
<feature type="coiled-coil region" evidence="4">
    <location>
        <begin position="184"/>
        <end position="214"/>
    </location>
</feature>
<evidence type="ECO:0000313" key="7">
    <source>
        <dbReference type="Proteomes" id="UP000694845"/>
    </source>
</evidence>
<evidence type="ECO:0000256" key="4">
    <source>
        <dbReference type="SAM" id="Coils"/>
    </source>
</evidence>
<dbReference type="PANTHER" id="PTHR23351">
    <property type="entry name" value="FOS TRANSCRIPTION FACTOR-RELATED"/>
    <property type="match status" value="1"/>
</dbReference>
<dbReference type="SUPFAM" id="SSF57959">
    <property type="entry name" value="Leucine zipper domain"/>
    <property type="match status" value="1"/>
</dbReference>
<evidence type="ECO:0000256" key="5">
    <source>
        <dbReference type="SAM" id="MobiDB-lite"/>
    </source>
</evidence>
<keyword evidence="4" id="KW-0175">Coiled coil</keyword>
<dbReference type="PRINTS" id="PR00042">
    <property type="entry name" value="LEUZIPPRFOS"/>
</dbReference>
<dbReference type="GeneID" id="110987047"/>
<dbReference type="OMA" id="AMSCGRE"/>
<dbReference type="PANTHER" id="PTHR23351:SF24">
    <property type="entry name" value="ACTIVATING TRANSCRIPTION FACTOR 3-RELATED"/>
    <property type="match status" value="1"/>
</dbReference>
<dbReference type="InterPro" id="IPR046347">
    <property type="entry name" value="bZIP_sf"/>
</dbReference>
<dbReference type="GO" id="GO:0000978">
    <property type="term" value="F:RNA polymerase II cis-regulatory region sequence-specific DNA binding"/>
    <property type="evidence" value="ECO:0007669"/>
    <property type="project" value="TreeGrafter"/>
</dbReference>
<dbReference type="SMR" id="A0A8B7ZJF6"/>
<dbReference type="GO" id="GO:0000981">
    <property type="term" value="F:DNA-binding transcription factor activity, RNA polymerase II-specific"/>
    <property type="evidence" value="ECO:0007669"/>
    <property type="project" value="TreeGrafter"/>
</dbReference>
<dbReference type="PROSITE" id="PS00036">
    <property type="entry name" value="BZIP_BASIC"/>
    <property type="match status" value="1"/>
</dbReference>
<keyword evidence="7" id="KW-1185">Reference proteome</keyword>
<keyword evidence="1" id="KW-0805">Transcription regulation</keyword>
<evidence type="ECO:0000256" key="1">
    <source>
        <dbReference type="ARBA" id="ARBA00023015"/>
    </source>
</evidence>
<evidence type="ECO:0000259" key="6">
    <source>
        <dbReference type="PROSITE" id="PS50217"/>
    </source>
</evidence>
<feature type="region of interest" description="Disordered" evidence="5">
    <location>
        <begin position="222"/>
        <end position="245"/>
    </location>
</feature>
<dbReference type="CDD" id="cd14721">
    <property type="entry name" value="bZIP_Fos"/>
    <property type="match status" value="1"/>
</dbReference>
<name>A0A8B7ZJF6_ACAPL</name>
<dbReference type="InterPro" id="IPR004827">
    <property type="entry name" value="bZIP"/>
</dbReference>
<gene>
    <name evidence="8" type="primary">LOC110987047</name>
</gene>
<feature type="compositionally biased region" description="Low complexity" evidence="5">
    <location>
        <begin position="281"/>
        <end position="290"/>
    </location>
</feature>
<organism evidence="7 8">
    <name type="scientific">Acanthaster planci</name>
    <name type="common">Crown-of-thorns starfish</name>
    <dbReference type="NCBI Taxonomy" id="133434"/>
    <lineage>
        <taxon>Eukaryota</taxon>
        <taxon>Metazoa</taxon>
        <taxon>Echinodermata</taxon>
        <taxon>Eleutherozoa</taxon>
        <taxon>Asterozoa</taxon>
        <taxon>Asteroidea</taxon>
        <taxon>Valvatacea</taxon>
        <taxon>Valvatida</taxon>
        <taxon>Acanthasteridae</taxon>
        <taxon>Acanthaster</taxon>
    </lineage>
</organism>
<dbReference type="FunFam" id="1.20.5.170:FF:000006">
    <property type="entry name" value="fos-related antigen 2 isoform X1"/>
    <property type="match status" value="1"/>
</dbReference>
<feature type="domain" description="BZIP" evidence="6">
    <location>
        <begin position="152"/>
        <end position="215"/>
    </location>
</feature>
<evidence type="ECO:0000256" key="2">
    <source>
        <dbReference type="ARBA" id="ARBA00023125"/>
    </source>
</evidence>
<dbReference type="AlphaFoldDB" id="A0A8B7ZJF6"/>
<feature type="compositionally biased region" description="Basic and acidic residues" evidence="5">
    <location>
        <begin position="142"/>
        <end position="154"/>
    </location>
</feature>
<proteinExistence type="predicted"/>
<dbReference type="PROSITE" id="PS50217">
    <property type="entry name" value="BZIP"/>
    <property type="match status" value="1"/>
</dbReference>
<feature type="compositionally biased region" description="Low complexity" evidence="5">
    <location>
        <begin position="228"/>
        <end position="245"/>
    </location>
</feature>
<feature type="compositionally biased region" description="Polar residues" evidence="5">
    <location>
        <begin position="291"/>
        <end position="300"/>
    </location>
</feature>